<keyword evidence="4" id="KW-1185">Reference proteome</keyword>
<evidence type="ECO:0000259" key="2">
    <source>
        <dbReference type="Pfam" id="PF03061"/>
    </source>
</evidence>
<name>A0ABR2PJR9_9ROSI</name>
<dbReference type="PANTHER" id="PTHR21660:SF52">
    <property type="entry name" value="SUPERFAMILY PROTEIN, PUTATIVE-RELATED"/>
    <property type="match status" value="1"/>
</dbReference>
<dbReference type="EMBL" id="JBBPBN010000057">
    <property type="protein sequence ID" value="KAK8988674.1"/>
    <property type="molecule type" value="Genomic_DNA"/>
</dbReference>
<evidence type="ECO:0000256" key="1">
    <source>
        <dbReference type="ARBA" id="ARBA00008324"/>
    </source>
</evidence>
<comment type="caution">
    <text evidence="3">The sequence shown here is derived from an EMBL/GenBank/DDBJ whole genome shotgun (WGS) entry which is preliminary data.</text>
</comment>
<proteinExistence type="inferred from homology"/>
<reference evidence="3 4" key="1">
    <citation type="journal article" date="2024" name="G3 (Bethesda)">
        <title>Genome assembly of Hibiscus sabdariffa L. provides insights into metabolisms of medicinal natural products.</title>
        <authorList>
            <person name="Kim T."/>
        </authorList>
    </citation>
    <scope>NUCLEOTIDE SEQUENCE [LARGE SCALE GENOMIC DNA]</scope>
    <source>
        <strain evidence="3">TK-2024</strain>
        <tissue evidence="3">Old leaves</tissue>
    </source>
</reference>
<gene>
    <name evidence="3" type="ORF">V6N11_030054</name>
</gene>
<protein>
    <recommendedName>
        <fullName evidence="2">Thioesterase domain-containing protein</fullName>
    </recommendedName>
</protein>
<dbReference type="Pfam" id="PF03061">
    <property type="entry name" value="4HBT"/>
    <property type="match status" value="1"/>
</dbReference>
<dbReference type="Proteomes" id="UP001396334">
    <property type="component" value="Unassembled WGS sequence"/>
</dbReference>
<dbReference type="InterPro" id="IPR029069">
    <property type="entry name" value="HotDog_dom_sf"/>
</dbReference>
<dbReference type="Gene3D" id="3.10.129.10">
    <property type="entry name" value="Hotdog Thioesterase"/>
    <property type="match status" value="1"/>
</dbReference>
<dbReference type="InterPro" id="IPR039298">
    <property type="entry name" value="ACOT13"/>
</dbReference>
<comment type="similarity">
    <text evidence="1">Belongs to the thioesterase PaaI family.</text>
</comment>
<organism evidence="3 4">
    <name type="scientific">Hibiscus sabdariffa</name>
    <name type="common">roselle</name>
    <dbReference type="NCBI Taxonomy" id="183260"/>
    <lineage>
        <taxon>Eukaryota</taxon>
        <taxon>Viridiplantae</taxon>
        <taxon>Streptophyta</taxon>
        <taxon>Embryophyta</taxon>
        <taxon>Tracheophyta</taxon>
        <taxon>Spermatophyta</taxon>
        <taxon>Magnoliopsida</taxon>
        <taxon>eudicotyledons</taxon>
        <taxon>Gunneridae</taxon>
        <taxon>Pentapetalae</taxon>
        <taxon>rosids</taxon>
        <taxon>malvids</taxon>
        <taxon>Malvales</taxon>
        <taxon>Malvaceae</taxon>
        <taxon>Malvoideae</taxon>
        <taxon>Hibiscus</taxon>
    </lineage>
</organism>
<evidence type="ECO:0000313" key="4">
    <source>
        <dbReference type="Proteomes" id="UP001396334"/>
    </source>
</evidence>
<dbReference type="SUPFAM" id="SSF54637">
    <property type="entry name" value="Thioesterase/thiol ester dehydrase-isomerase"/>
    <property type="match status" value="1"/>
</dbReference>
<feature type="domain" description="Thioesterase" evidence="2">
    <location>
        <begin position="65"/>
        <end position="133"/>
    </location>
</feature>
<evidence type="ECO:0000313" key="3">
    <source>
        <dbReference type="EMBL" id="KAK8988674.1"/>
    </source>
</evidence>
<sequence>MEVETQPQISREWMQETAANGTVSVELENRAAQGLRIDHLQKGLMRCTFVVPPSASDANGEWQVGAIATIIDIIASMVILSETGIARAQVTMDYNISYYSSANIQEEVEIEAKVLGDKGKLTSAVVEVKRKYDGKLIAVAKQWTASNEFRAPWTKQRSKL</sequence>
<dbReference type="PANTHER" id="PTHR21660">
    <property type="entry name" value="THIOESTERASE SUPERFAMILY MEMBER-RELATED"/>
    <property type="match status" value="1"/>
</dbReference>
<accession>A0ABR2PJR9</accession>
<dbReference type="InterPro" id="IPR006683">
    <property type="entry name" value="Thioestr_dom"/>
</dbReference>